<dbReference type="RefSeq" id="WP_083423056.1">
    <property type="nucleotide sequence ID" value="NZ_FOAP01000002.1"/>
</dbReference>
<evidence type="ECO:0000313" key="1">
    <source>
        <dbReference type="EMBL" id="SEK79601.1"/>
    </source>
</evidence>
<organism evidence="1 2">
    <name type="scientific">Stigmatella aurantiaca</name>
    <dbReference type="NCBI Taxonomy" id="41"/>
    <lineage>
        <taxon>Bacteria</taxon>
        <taxon>Pseudomonadati</taxon>
        <taxon>Myxococcota</taxon>
        <taxon>Myxococcia</taxon>
        <taxon>Myxococcales</taxon>
        <taxon>Cystobacterineae</taxon>
        <taxon>Archangiaceae</taxon>
        <taxon>Stigmatella</taxon>
    </lineage>
</organism>
<gene>
    <name evidence="1" type="ORF">SAMN05444354_102367</name>
</gene>
<sequence length="134" mass="15262">MSTDWIALAARSEFLRRLFPESPPLQGVRILEVGFHEDGSRVMLRFNLNAFPRNPPRKWAHADDNTVQVRLAGLEVEELEMRGWTTLNLADIRLEPSSGSRVVLSARAEGFFLRCSVSSLYIEQVSAYQQVQED</sequence>
<dbReference type="InterPro" id="IPR028957">
    <property type="entry name" value="Imm50"/>
</dbReference>
<accession>A0A1H7JY34</accession>
<keyword evidence="2" id="KW-1185">Reference proteome</keyword>
<name>A0A1H7JY34_STIAU</name>
<protein>
    <submittedName>
        <fullName evidence="1">Immunity protein 50</fullName>
    </submittedName>
</protein>
<dbReference type="Pfam" id="PF15594">
    <property type="entry name" value="Imm50"/>
    <property type="match status" value="1"/>
</dbReference>
<dbReference type="EMBL" id="FOAP01000002">
    <property type="protein sequence ID" value="SEK79601.1"/>
    <property type="molecule type" value="Genomic_DNA"/>
</dbReference>
<proteinExistence type="predicted"/>
<dbReference type="Proteomes" id="UP000182719">
    <property type="component" value="Unassembled WGS sequence"/>
</dbReference>
<reference evidence="2" key="1">
    <citation type="submission" date="2016-10" db="EMBL/GenBank/DDBJ databases">
        <authorList>
            <person name="Varghese N."/>
            <person name="Submissions S."/>
        </authorList>
    </citation>
    <scope>NUCLEOTIDE SEQUENCE [LARGE SCALE GENOMIC DNA]</scope>
    <source>
        <strain evidence="2">DSM 17044</strain>
    </source>
</reference>
<evidence type="ECO:0000313" key="2">
    <source>
        <dbReference type="Proteomes" id="UP000182719"/>
    </source>
</evidence>
<dbReference type="OrthoDB" id="9157057at2"/>
<dbReference type="AlphaFoldDB" id="A0A1H7JY34"/>